<keyword evidence="1" id="KW-0949">S-adenosyl-L-methionine</keyword>
<dbReference type="Gene3D" id="3.40.50.10790">
    <property type="entry name" value="S-adenosyl-l-methionine hydroxide adenosyltransferase, N-terminal"/>
    <property type="match status" value="1"/>
</dbReference>
<accession>A0A0S8GBS0</accession>
<comment type="similarity">
    <text evidence="2">Belongs to the SAM hydrolase / SAM-dependent halogenase family.</text>
</comment>
<protein>
    <recommendedName>
        <fullName evidence="7">S-adenosyl-l-methionine hydroxide adenosyltransferase</fullName>
    </recommendedName>
</protein>
<dbReference type="PIRSF" id="PIRSF006779">
    <property type="entry name" value="UCP006779"/>
    <property type="match status" value="1"/>
</dbReference>
<dbReference type="PATRIC" id="fig|1703780.3.peg.877"/>
<sequence>MPIITFTSDFGDRDWFVAAVKGQILKVNPKATVIDVTHNIVPHDVRSAAFVVHSTHADFPPATVHLVVVDPGVGSTRKPIIVQSENYLFVGPDNGVFSYVLTDTSRVFAINITGEVSATFHARDIFAPTAGILSRGDEPPTLGTLISDYIRFSFPDVTTRGKAVHGEIIYIDHFGNLITNIPTATAIASVRIAKQHIAVKECYAEGRHGELIVVKGSTGFYEIAANMASAKSVLHASTGMHIVAAVA</sequence>
<dbReference type="Proteomes" id="UP000051096">
    <property type="component" value="Unassembled WGS sequence"/>
</dbReference>
<evidence type="ECO:0000259" key="4">
    <source>
        <dbReference type="Pfam" id="PF20257"/>
    </source>
</evidence>
<organism evidence="5 6">
    <name type="scientific">candidate division WOR_3 bacterium SM23_60</name>
    <dbReference type="NCBI Taxonomy" id="1703780"/>
    <lineage>
        <taxon>Bacteria</taxon>
        <taxon>Bacteria division WOR-3</taxon>
    </lineage>
</organism>
<evidence type="ECO:0000313" key="6">
    <source>
        <dbReference type="Proteomes" id="UP000051096"/>
    </source>
</evidence>
<dbReference type="Gene3D" id="2.40.30.90">
    <property type="entry name" value="Bacterial fluorinating enzyme like"/>
    <property type="match status" value="1"/>
</dbReference>
<reference evidence="5 6" key="1">
    <citation type="journal article" date="2015" name="Microbiome">
        <title>Genomic resolution of linkages in carbon, nitrogen, and sulfur cycling among widespread estuary sediment bacteria.</title>
        <authorList>
            <person name="Baker B.J."/>
            <person name="Lazar C.S."/>
            <person name="Teske A.P."/>
            <person name="Dick G.J."/>
        </authorList>
    </citation>
    <scope>NUCLEOTIDE SEQUENCE [LARGE SCALE GENOMIC DNA]</scope>
    <source>
        <strain evidence="5">SM23_60</strain>
    </source>
</reference>
<evidence type="ECO:0000256" key="2">
    <source>
        <dbReference type="ARBA" id="ARBA00024035"/>
    </source>
</evidence>
<dbReference type="SUPFAM" id="SSF101852">
    <property type="entry name" value="Bacterial fluorinating enzyme, C-terminal domain"/>
    <property type="match status" value="1"/>
</dbReference>
<dbReference type="PANTHER" id="PTHR35092:SF1">
    <property type="entry name" value="CHLORINASE MJ1651"/>
    <property type="match status" value="1"/>
</dbReference>
<dbReference type="Pfam" id="PF20257">
    <property type="entry name" value="SAM_HAT_C"/>
    <property type="match status" value="1"/>
</dbReference>
<evidence type="ECO:0008006" key="7">
    <source>
        <dbReference type="Google" id="ProtNLM"/>
    </source>
</evidence>
<dbReference type="EMBL" id="LJUO01000097">
    <property type="protein sequence ID" value="KPK70302.1"/>
    <property type="molecule type" value="Genomic_DNA"/>
</dbReference>
<feature type="domain" description="S-adenosyl-l-methionine hydroxide adenosyltransferase N-terminal" evidence="3">
    <location>
        <begin position="4"/>
        <end position="142"/>
    </location>
</feature>
<dbReference type="InterPro" id="IPR046469">
    <property type="entry name" value="SAM_HAT_N"/>
</dbReference>
<feature type="domain" description="S-adenosyl-l-methionine hydroxide adenosyltransferase C-terminal" evidence="4">
    <location>
        <begin position="166"/>
        <end position="242"/>
    </location>
</feature>
<comment type="caution">
    <text evidence="5">The sequence shown here is derived from an EMBL/GenBank/DDBJ whole genome shotgun (WGS) entry which is preliminary data.</text>
</comment>
<dbReference type="PANTHER" id="PTHR35092">
    <property type="entry name" value="CHLORINASE MJ1651"/>
    <property type="match status" value="1"/>
</dbReference>
<evidence type="ECO:0000256" key="1">
    <source>
        <dbReference type="ARBA" id="ARBA00022691"/>
    </source>
</evidence>
<dbReference type="InterPro" id="IPR023227">
    <property type="entry name" value="SAM_OH_AdoTrfase_C_sf"/>
</dbReference>
<evidence type="ECO:0000259" key="3">
    <source>
        <dbReference type="Pfam" id="PF01887"/>
    </source>
</evidence>
<dbReference type="InterPro" id="IPR023228">
    <property type="entry name" value="SAM_OH_AdoTrfase_N_sf"/>
</dbReference>
<proteinExistence type="inferred from homology"/>
<dbReference type="InterPro" id="IPR002747">
    <property type="entry name" value="SAM_OH_AdoTrfase"/>
</dbReference>
<gene>
    <name evidence="5" type="ORF">AMJ87_09155</name>
</gene>
<dbReference type="Pfam" id="PF01887">
    <property type="entry name" value="SAM_HAT_N"/>
    <property type="match status" value="1"/>
</dbReference>
<dbReference type="SUPFAM" id="SSF102522">
    <property type="entry name" value="Bacterial fluorinating enzyme, N-terminal domain"/>
    <property type="match status" value="1"/>
</dbReference>
<dbReference type="AlphaFoldDB" id="A0A0S8GBS0"/>
<evidence type="ECO:0000313" key="5">
    <source>
        <dbReference type="EMBL" id="KPK70302.1"/>
    </source>
</evidence>
<name>A0A0S8GBS0_UNCW3</name>
<dbReference type="InterPro" id="IPR046470">
    <property type="entry name" value="SAM_HAT_C"/>
</dbReference>